<dbReference type="Proteomes" id="UP000568022">
    <property type="component" value="Unassembled WGS sequence"/>
</dbReference>
<name>A0A7W8BN98_9ACTN</name>
<feature type="region of interest" description="Disordered" evidence="1">
    <location>
        <begin position="119"/>
        <end position="160"/>
    </location>
</feature>
<evidence type="ECO:0000313" key="2">
    <source>
        <dbReference type="EMBL" id="MBB5125038.1"/>
    </source>
</evidence>
<protein>
    <submittedName>
        <fullName evidence="2">Uncharacterized protein</fullName>
    </submittedName>
</protein>
<keyword evidence="3" id="KW-1185">Reference proteome</keyword>
<accession>A0A7W8BN98</accession>
<reference evidence="2 3" key="1">
    <citation type="submission" date="2020-08" db="EMBL/GenBank/DDBJ databases">
        <title>Genomic Encyclopedia of Type Strains, Phase III (KMG-III): the genomes of soil and plant-associated and newly described type strains.</title>
        <authorList>
            <person name="Whitman W."/>
        </authorList>
    </citation>
    <scope>NUCLEOTIDE SEQUENCE [LARGE SCALE GENOMIC DNA]</scope>
    <source>
        <strain evidence="2 3">CECT 3226</strain>
    </source>
</reference>
<dbReference type="AlphaFoldDB" id="A0A7W8BN98"/>
<gene>
    <name evidence="2" type="ORF">FHS32_001770</name>
</gene>
<evidence type="ECO:0000256" key="1">
    <source>
        <dbReference type="SAM" id="MobiDB-lite"/>
    </source>
</evidence>
<comment type="caution">
    <text evidence="2">The sequence shown here is derived from an EMBL/GenBank/DDBJ whole genome shotgun (WGS) entry which is preliminary data.</text>
</comment>
<proteinExistence type="predicted"/>
<feature type="region of interest" description="Disordered" evidence="1">
    <location>
        <begin position="11"/>
        <end position="60"/>
    </location>
</feature>
<evidence type="ECO:0000313" key="3">
    <source>
        <dbReference type="Proteomes" id="UP000568022"/>
    </source>
</evidence>
<dbReference type="EMBL" id="JACHJE010000004">
    <property type="protein sequence ID" value="MBB5125038.1"/>
    <property type="molecule type" value="Genomic_DNA"/>
</dbReference>
<organism evidence="2 3">
    <name type="scientific">Streptomyces griseoloalbus</name>
    <dbReference type="NCBI Taxonomy" id="67303"/>
    <lineage>
        <taxon>Bacteria</taxon>
        <taxon>Bacillati</taxon>
        <taxon>Actinomycetota</taxon>
        <taxon>Actinomycetes</taxon>
        <taxon>Kitasatosporales</taxon>
        <taxon>Streptomycetaceae</taxon>
        <taxon>Streptomyces</taxon>
    </lineage>
</organism>
<sequence>MSVVPAAALLGACTDPSSGPGAGPPAPASPQASATTHQRSPASAGAAAVDPPTVLHPGDSLAMENREVLGRELRGQVRARCTGAPHSGTTLCDYLEGFGERSLVPASDKAAGLVRSLPQAGALRPRRRAPAARGGLPRPGGRGEAARGRGRWPVPRLSAV</sequence>